<dbReference type="PANTHER" id="PTHR30005">
    <property type="entry name" value="EXOPOLYPHOSPHATASE"/>
    <property type="match status" value="1"/>
</dbReference>
<dbReference type="InterPro" id="IPR030673">
    <property type="entry name" value="PyroPPase_GppA_Ppx"/>
</dbReference>
<dbReference type="SUPFAM" id="SSF53067">
    <property type="entry name" value="Actin-like ATPase domain"/>
    <property type="match status" value="2"/>
</dbReference>
<evidence type="ECO:0000256" key="1">
    <source>
        <dbReference type="ARBA" id="ARBA00007125"/>
    </source>
</evidence>
<reference evidence="8" key="1">
    <citation type="submission" date="2016-10" db="EMBL/GenBank/DDBJ databases">
        <title>Sequence of Gallionella enrichment culture.</title>
        <authorList>
            <person name="Poehlein A."/>
            <person name="Muehling M."/>
            <person name="Daniel R."/>
        </authorList>
    </citation>
    <scope>NUCLEOTIDE SEQUENCE</scope>
</reference>
<dbReference type="Pfam" id="PF02541">
    <property type="entry name" value="Ppx-GppA"/>
    <property type="match status" value="1"/>
</dbReference>
<evidence type="ECO:0000313" key="8">
    <source>
        <dbReference type="EMBL" id="OIQ90818.1"/>
    </source>
</evidence>
<protein>
    <recommendedName>
        <fullName evidence="3">Exopolyphosphatase</fullName>
        <ecNumber evidence="2">3.6.1.11</ecNumber>
    </recommendedName>
</protein>
<dbReference type="SUPFAM" id="SSF109604">
    <property type="entry name" value="HD-domain/PDEase-like"/>
    <property type="match status" value="1"/>
</dbReference>
<comment type="caution">
    <text evidence="8">The sequence shown here is derived from an EMBL/GenBank/DDBJ whole genome shotgun (WGS) entry which is preliminary data.</text>
</comment>
<dbReference type="InterPro" id="IPR048950">
    <property type="entry name" value="Ppx_GppA_C"/>
</dbReference>
<dbReference type="GO" id="GO:0004309">
    <property type="term" value="F:exopolyphosphatase activity"/>
    <property type="evidence" value="ECO:0007669"/>
    <property type="project" value="UniProtKB-EC"/>
</dbReference>
<sequence>MSNSHEGMMTIQEIVICSRFNSDMTLSIQHLAAVDLGSNSFRMLVGKAAETTHGVQVYPLDSMREPVRLGAGLDANKNLTEESQQRALATLSRFGDRLRQFHPERVRAVATNAVRVAKNAPQFLARAQQALGFPIEVIAGREEARLVYIGAAHSVAPAHGNRLVVDIGGGSTEFIIGNGLEPRMMESLYVGCVSMSRDFFPAGLVDEQRMKSAELAARREVQIIADGFRKAGWTSAVGSSGTARALADILVGNQLDPGGSSLGITRAGLRELRRLYVRAGDLGRLRLVGLKPDRVPVAAGGLAIMLAVFEELGLREMEVTDAGLRLGVLYDLLGRELQRDMRALTVHQFMQRYAVDTEQAARVESLALALLLQLAPEASSSEQQALRWAAALHEVGLSISHSAYHKHSAYIVANSDMPGFSRSEQAALAEMVLCHGGKLKKLGALDALRIDLRALLALRLGVLFARNRRDVDLDGLRLQPGADGVQGTRLAVSARWLQASPLTRYSLEQEVGEWSRAGVRIDLDEV</sequence>
<dbReference type="InterPro" id="IPR003695">
    <property type="entry name" value="Ppx_GppA_N"/>
</dbReference>
<accession>A0A1J5R5W3</accession>
<dbReference type="Gene3D" id="3.30.420.150">
    <property type="entry name" value="Exopolyphosphatase. Domain 2"/>
    <property type="match status" value="1"/>
</dbReference>
<feature type="domain" description="Ppx/GppA phosphatase N-terminal" evidence="6">
    <location>
        <begin position="57"/>
        <end position="335"/>
    </location>
</feature>
<dbReference type="InterPro" id="IPR043129">
    <property type="entry name" value="ATPase_NBD"/>
</dbReference>
<evidence type="ECO:0000259" key="6">
    <source>
        <dbReference type="Pfam" id="PF02541"/>
    </source>
</evidence>
<gene>
    <name evidence="8" type="primary">ppx_8</name>
    <name evidence="8" type="ORF">GALL_272830</name>
</gene>
<dbReference type="GO" id="GO:0006793">
    <property type="term" value="P:phosphorus metabolic process"/>
    <property type="evidence" value="ECO:0007669"/>
    <property type="project" value="InterPro"/>
</dbReference>
<dbReference type="EC" id="3.6.1.11" evidence="2"/>
<dbReference type="Gene3D" id="1.10.3210.10">
    <property type="entry name" value="Hypothetical protein af1432"/>
    <property type="match status" value="1"/>
</dbReference>
<proteinExistence type="inferred from homology"/>
<comment type="catalytic activity">
    <reaction evidence="5">
        <text>[phosphate](n) + H2O = [phosphate](n-1) + phosphate + H(+)</text>
        <dbReference type="Rhea" id="RHEA:21528"/>
        <dbReference type="Rhea" id="RHEA-COMP:9859"/>
        <dbReference type="Rhea" id="RHEA-COMP:14279"/>
        <dbReference type="ChEBI" id="CHEBI:15377"/>
        <dbReference type="ChEBI" id="CHEBI:15378"/>
        <dbReference type="ChEBI" id="CHEBI:16838"/>
        <dbReference type="ChEBI" id="CHEBI:43474"/>
        <dbReference type="EC" id="3.6.1.11"/>
    </reaction>
</comment>
<keyword evidence="4 8" id="KW-0378">Hydrolase</keyword>
<dbReference type="Gene3D" id="3.30.420.40">
    <property type="match status" value="1"/>
</dbReference>
<evidence type="ECO:0000256" key="3">
    <source>
        <dbReference type="ARBA" id="ARBA00020416"/>
    </source>
</evidence>
<evidence type="ECO:0000259" key="7">
    <source>
        <dbReference type="Pfam" id="PF21447"/>
    </source>
</evidence>
<dbReference type="NCBIfam" id="TIGR03706">
    <property type="entry name" value="exo_poly_only"/>
    <property type="match status" value="1"/>
</dbReference>
<evidence type="ECO:0000256" key="2">
    <source>
        <dbReference type="ARBA" id="ARBA00012451"/>
    </source>
</evidence>
<evidence type="ECO:0000256" key="4">
    <source>
        <dbReference type="ARBA" id="ARBA00022801"/>
    </source>
</evidence>
<dbReference type="PIRSF" id="PIRSF001267">
    <property type="entry name" value="Pyrophosphatase_GppA_Ppx"/>
    <property type="match status" value="1"/>
</dbReference>
<dbReference type="FunFam" id="3.30.420.40:FF:000023">
    <property type="entry name" value="Guanosine-5'-triphosphate,3'-diphosphate pyrophosphatase"/>
    <property type="match status" value="1"/>
</dbReference>
<dbReference type="EMBL" id="MLJW01000279">
    <property type="protein sequence ID" value="OIQ90818.1"/>
    <property type="molecule type" value="Genomic_DNA"/>
</dbReference>
<dbReference type="Pfam" id="PF21447">
    <property type="entry name" value="Ppx-GppA_III"/>
    <property type="match status" value="1"/>
</dbReference>
<evidence type="ECO:0000256" key="5">
    <source>
        <dbReference type="ARBA" id="ARBA00047607"/>
    </source>
</evidence>
<comment type="similarity">
    <text evidence="1">Belongs to the GppA/Ppx family.</text>
</comment>
<organism evidence="8">
    <name type="scientific">mine drainage metagenome</name>
    <dbReference type="NCBI Taxonomy" id="410659"/>
    <lineage>
        <taxon>unclassified sequences</taxon>
        <taxon>metagenomes</taxon>
        <taxon>ecological metagenomes</taxon>
    </lineage>
</organism>
<feature type="domain" description="Ppx/GppA phosphatase C-terminal" evidence="7">
    <location>
        <begin position="342"/>
        <end position="510"/>
    </location>
</feature>
<name>A0A1J5R5W3_9ZZZZ</name>
<dbReference type="InterPro" id="IPR050273">
    <property type="entry name" value="GppA/Ppx_hydrolase"/>
</dbReference>
<dbReference type="AlphaFoldDB" id="A0A1J5R5W3"/>
<dbReference type="PANTHER" id="PTHR30005:SF0">
    <property type="entry name" value="RETROGRADE REGULATION PROTEIN 2"/>
    <property type="match status" value="1"/>
</dbReference>
<dbReference type="CDD" id="cd24053">
    <property type="entry name" value="ASKHA_NBD_EcPPX-GppA-like"/>
    <property type="match status" value="1"/>
</dbReference>
<dbReference type="InterPro" id="IPR022371">
    <property type="entry name" value="Exopolyphosphatase"/>
</dbReference>